<dbReference type="Proteomes" id="UP000885706">
    <property type="component" value="Unassembled WGS sequence"/>
</dbReference>
<keyword evidence="1" id="KW-0808">Transferase</keyword>
<evidence type="ECO:0000256" key="2">
    <source>
        <dbReference type="ARBA" id="ARBA00022695"/>
    </source>
</evidence>
<keyword evidence="2" id="KW-0548">Nucleotidyltransferase</keyword>
<reference evidence="4" key="1">
    <citation type="journal article" date="2020" name="mSystems">
        <title>Genome- and Community-Level Interaction Insights into Carbon Utilization and Element Cycling Functions of Hydrothermarchaeota in Hydrothermal Sediment.</title>
        <authorList>
            <person name="Zhou Z."/>
            <person name="Liu Y."/>
            <person name="Xu W."/>
            <person name="Pan J."/>
            <person name="Luo Z.H."/>
            <person name="Li M."/>
        </authorList>
    </citation>
    <scope>NUCLEOTIDE SEQUENCE [LARGE SCALE GENOMIC DNA]</scope>
    <source>
        <strain evidence="4">HyVt-113</strain>
    </source>
</reference>
<dbReference type="PANTHER" id="PTHR43793:SF1">
    <property type="entry name" value="FAD SYNTHASE"/>
    <property type="match status" value="1"/>
</dbReference>
<sequence>MVCEKMIDRLYVLQLERGFFTPRLASKMLCIAKSDAKKMIREMLDKGFVREVEGKKGRYMLSKKGRKMVRVGLTGGCFDILHAGHIKMLESAKKLCDVLVVVIASDETIIKEKNRQAVFDEKERKMLVGAIKYVDFVIIGSKSMNIKSVIERVKPDIIIFGKDQKKLEERVKELIPRLKIKPKIKRIGTWVKGKKSSKIRSWLAKLNSAY</sequence>
<feature type="domain" description="Cytidyltransferase-like" evidence="3">
    <location>
        <begin position="73"/>
        <end position="200"/>
    </location>
</feature>
<dbReference type="InterPro" id="IPR004821">
    <property type="entry name" value="Cyt_trans-like"/>
</dbReference>
<evidence type="ECO:0000313" key="4">
    <source>
        <dbReference type="EMBL" id="HDD35184.1"/>
    </source>
</evidence>
<accession>A0A7V0I9J4</accession>
<dbReference type="Gene3D" id="3.40.50.620">
    <property type="entry name" value="HUPs"/>
    <property type="match status" value="1"/>
</dbReference>
<dbReference type="GO" id="GO:0016779">
    <property type="term" value="F:nucleotidyltransferase activity"/>
    <property type="evidence" value="ECO:0007669"/>
    <property type="project" value="UniProtKB-KW"/>
</dbReference>
<dbReference type="EMBL" id="DQWQ01000006">
    <property type="protein sequence ID" value="HDD35184.1"/>
    <property type="molecule type" value="Genomic_DNA"/>
</dbReference>
<dbReference type="SUPFAM" id="SSF52374">
    <property type="entry name" value="Nucleotidylyl transferase"/>
    <property type="match status" value="1"/>
</dbReference>
<dbReference type="AlphaFoldDB" id="A0A7V0I9J4"/>
<protein>
    <submittedName>
        <fullName evidence="4">FAD synthase</fullName>
    </submittedName>
</protein>
<dbReference type="InterPro" id="IPR014729">
    <property type="entry name" value="Rossmann-like_a/b/a_fold"/>
</dbReference>
<dbReference type="NCBIfam" id="TIGR00125">
    <property type="entry name" value="cyt_tran_rel"/>
    <property type="match status" value="1"/>
</dbReference>
<dbReference type="PANTHER" id="PTHR43793">
    <property type="entry name" value="FAD SYNTHASE"/>
    <property type="match status" value="1"/>
</dbReference>
<proteinExistence type="predicted"/>
<evidence type="ECO:0000259" key="3">
    <source>
        <dbReference type="Pfam" id="PF01467"/>
    </source>
</evidence>
<gene>
    <name evidence="4" type="ORF">ENF30_00105</name>
</gene>
<evidence type="ECO:0000256" key="1">
    <source>
        <dbReference type="ARBA" id="ARBA00022679"/>
    </source>
</evidence>
<name>A0A7V0I9J4_DESA2</name>
<comment type="caution">
    <text evidence="4">The sequence shown here is derived from an EMBL/GenBank/DDBJ whole genome shotgun (WGS) entry which is preliminary data.</text>
</comment>
<dbReference type="InterPro" id="IPR050385">
    <property type="entry name" value="Archaeal_FAD_synthase"/>
</dbReference>
<dbReference type="Pfam" id="PF01467">
    <property type="entry name" value="CTP_transf_like"/>
    <property type="match status" value="1"/>
</dbReference>
<organism evidence="4">
    <name type="scientific">Desulfofervidus auxilii</name>
    <dbReference type="NCBI Taxonomy" id="1621989"/>
    <lineage>
        <taxon>Bacteria</taxon>
        <taxon>Pseudomonadati</taxon>
        <taxon>Thermodesulfobacteriota</taxon>
        <taxon>Candidatus Desulfofervidia</taxon>
        <taxon>Candidatus Desulfofervidales</taxon>
        <taxon>Candidatus Desulfofervidaceae</taxon>
        <taxon>Candidatus Desulfofervidus</taxon>
    </lineage>
</organism>